<comment type="caution">
    <text evidence="2">The sequence shown here is derived from an EMBL/GenBank/DDBJ whole genome shotgun (WGS) entry which is preliminary data.</text>
</comment>
<dbReference type="InterPro" id="IPR012338">
    <property type="entry name" value="Beta-lactam/transpept-like"/>
</dbReference>
<gene>
    <name evidence="2" type="ORF">P2L57_12480</name>
</gene>
<evidence type="ECO:0000313" key="2">
    <source>
        <dbReference type="EMBL" id="MDF2256520.1"/>
    </source>
</evidence>
<reference evidence="2 3" key="1">
    <citation type="submission" date="2023-03" db="EMBL/GenBank/DDBJ databases">
        <title>Draft genome sequence of type strain Streptomyces ferralitis JCM 14344.</title>
        <authorList>
            <person name="Klaysubun C."/>
            <person name="Duangmal K."/>
        </authorList>
    </citation>
    <scope>NUCLEOTIDE SEQUENCE [LARGE SCALE GENOMIC DNA]</scope>
    <source>
        <strain evidence="2 3">JCM 14344</strain>
    </source>
</reference>
<dbReference type="Proteomes" id="UP001220022">
    <property type="component" value="Unassembled WGS sequence"/>
</dbReference>
<name>A0ABT5YYA1_9ACTN</name>
<dbReference type="RefSeq" id="WP_275812782.1">
    <property type="nucleotide sequence ID" value="NZ_BAAANM010000004.1"/>
</dbReference>
<dbReference type="EMBL" id="JARHTQ010000006">
    <property type="protein sequence ID" value="MDF2256520.1"/>
    <property type="molecule type" value="Genomic_DNA"/>
</dbReference>
<dbReference type="Gene3D" id="3.40.710.10">
    <property type="entry name" value="DD-peptidase/beta-lactamase superfamily"/>
    <property type="match status" value="1"/>
</dbReference>
<protein>
    <submittedName>
        <fullName evidence="2">Serine hydrolase</fullName>
    </submittedName>
</protein>
<keyword evidence="2" id="KW-0378">Hydrolase</keyword>
<keyword evidence="3" id="KW-1185">Reference proteome</keyword>
<dbReference type="PANTHER" id="PTHR43319">
    <property type="entry name" value="BETA-LACTAMASE-RELATED"/>
    <property type="match status" value="1"/>
</dbReference>
<proteinExistence type="predicted"/>
<dbReference type="PANTHER" id="PTHR43319:SF3">
    <property type="entry name" value="BETA-LACTAMASE-RELATED DOMAIN-CONTAINING PROTEIN"/>
    <property type="match status" value="1"/>
</dbReference>
<dbReference type="GO" id="GO:0016787">
    <property type="term" value="F:hydrolase activity"/>
    <property type="evidence" value="ECO:0007669"/>
    <property type="project" value="UniProtKB-KW"/>
</dbReference>
<dbReference type="SUPFAM" id="SSF56601">
    <property type="entry name" value="beta-lactamase/transpeptidase-like"/>
    <property type="match status" value="1"/>
</dbReference>
<feature type="domain" description="Beta-lactamase-related" evidence="1">
    <location>
        <begin position="24"/>
        <end position="385"/>
    </location>
</feature>
<organism evidence="2 3">
    <name type="scientific">Streptantibioticus ferralitis</name>
    <dbReference type="NCBI Taxonomy" id="236510"/>
    <lineage>
        <taxon>Bacteria</taxon>
        <taxon>Bacillati</taxon>
        <taxon>Actinomycetota</taxon>
        <taxon>Actinomycetes</taxon>
        <taxon>Kitasatosporales</taxon>
        <taxon>Streptomycetaceae</taxon>
        <taxon>Streptantibioticus</taxon>
    </lineage>
</organism>
<dbReference type="Pfam" id="PF00144">
    <property type="entry name" value="Beta-lactamase"/>
    <property type="match status" value="1"/>
</dbReference>
<accession>A0ABT5YYA1</accession>
<dbReference type="InterPro" id="IPR001466">
    <property type="entry name" value="Beta-lactam-related"/>
</dbReference>
<evidence type="ECO:0000259" key="1">
    <source>
        <dbReference type="Pfam" id="PF00144"/>
    </source>
</evidence>
<sequence length="401" mass="43048">MSESSAVPRGGSWDSAFAEVARVFHGHFAAGEEIGAAVCVYHRGRPVVDLWGGFADPDRTDPWRPSSLGVLASPTKALVSSAALLLVDRGVLELDRPIADHWPEFAAHGKEKITLRMVMSHRSGVVCLDHDPITADYMHRHTPIAEALAVARPEWEPDTAHGYHAVTYGYLVSELVRRRTGRTVGAFFADEIATPLGLDCYIGLPDLGAVHLATMIQSKAEDVMSGGDPGDAIAMLVELGNPGSLTHRSTVASMALYPEPDLVAEDPSYGGWASAQSLARLYAALLGEVDGFRLVSPETSAQIGRVHAQGPCRITMMSTAWGLGFMLPDSPTFPASAGLTTAFGFDGANGTFTFADPRYDLAFAYVQNSGSRELGSIDDRAYRLVQAVYSSVERRSPKEQS</sequence>
<evidence type="ECO:0000313" key="3">
    <source>
        <dbReference type="Proteomes" id="UP001220022"/>
    </source>
</evidence>
<dbReference type="InterPro" id="IPR052907">
    <property type="entry name" value="Beta-lactamase/esterase"/>
</dbReference>